<gene>
    <name evidence="1" type="ORF">CCAP1982_LOCUS20818</name>
</gene>
<comment type="caution">
    <text evidence="1">The sequence shown here is derived from an EMBL/GenBank/DDBJ whole genome shotgun (WGS) entry which is preliminary data.</text>
</comment>
<protein>
    <submittedName>
        <fullName evidence="1">(Mediterranean fruit fly) hypothetical protein</fullName>
    </submittedName>
</protein>
<dbReference type="AlphaFoldDB" id="A0A811VEU5"/>
<evidence type="ECO:0000313" key="2">
    <source>
        <dbReference type="Proteomes" id="UP000606786"/>
    </source>
</evidence>
<sequence length="68" mass="7295">MHVCSSLMKLQTEVLANNTQSGLGAAETAALTESKFSGAGGGNRKHDKNKLVQTSGAERWAMQWEMSL</sequence>
<keyword evidence="2" id="KW-1185">Reference proteome</keyword>
<accession>A0A811VEU5</accession>
<proteinExistence type="predicted"/>
<organism evidence="1 2">
    <name type="scientific">Ceratitis capitata</name>
    <name type="common">Mediterranean fruit fly</name>
    <name type="synonym">Tephritis capitata</name>
    <dbReference type="NCBI Taxonomy" id="7213"/>
    <lineage>
        <taxon>Eukaryota</taxon>
        <taxon>Metazoa</taxon>
        <taxon>Ecdysozoa</taxon>
        <taxon>Arthropoda</taxon>
        <taxon>Hexapoda</taxon>
        <taxon>Insecta</taxon>
        <taxon>Pterygota</taxon>
        <taxon>Neoptera</taxon>
        <taxon>Endopterygota</taxon>
        <taxon>Diptera</taxon>
        <taxon>Brachycera</taxon>
        <taxon>Muscomorpha</taxon>
        <taxon>Tephritoidea</taxon>
        <taxon>Tephritidae</taxon>
        <taxon>Ceratitis</taxon>
        <taxon>Ceratitis</taxon>
    </lineage>
</organism>
<evidence type="ECO:0000313" key="1">
    <source>
        <dbReference type="EMBL" id="CAD7012713.1"/>
    </source>
</evidence>
<reference evidence="1" key="1">
    <citation type="submission" date="2020-11" db="EMBL/GenBank/DDBJ databases">
        <authorList>
            <person name="Whitehead M."/>
        </authorList>
    </citation>
    <scope>NUCLEOTIDE SEQUENCE</scope>
    <source>
        <strain evidence="1">EGII</strain>
    </source>
</reference>
<dbReference type="EMBL" id="CAJHJT010000056">
    <property type="protein sequence ID" value="CAD7012713.1"/>
    <property type="molecule type" value="Genomic_DNA"/>
</dbReference>
<dbReference type="Proteomes" id="UP000606786">
    <property type="component" value="Unassembled WGS sequence"/>
</dbReference>
<name>A0A811VEU5_CERCA</name>